<organism evidence="2 3">
    <name type="scientific">Candidatus Avitreponema avistercoris</name>
    <dbReference type="NCBI Taxonomy" id="2840705"/>
    <lineage>
        <taxon>Bacteria</taxon>
        <taxon>Pseudomonadati</taxon>
        <taxon>Spirochaetota</taxon>
        <taxon>Spirochaetia</taxon>
        <taxon>Spirochaetales</taxon>
        <taxon>Candidatus Avitreponema</taxon>
    </lineage>
</organism>
<name>A0A9D9EPA7_9SPIR</name>
<dbReference type="GO" id="GO:0005829">
    <property type="term" value="C:cytosol"/>
    <property type="evidence" value="ECO:0007669"/>
    <property type="project" value="TreeGrafter"/>
</dbReference>
<dbReference type="EMBL" id="JADIMS010000104">
    <property type="protein sequence ID" value="MBO8450578.1"/>
    <property type="molecule type" value="Genomic_DNA"/>
</dbReference>
<dbReference type="GO" id="GO:0003676">
    <property type="term" value="F:nucleic acid binding"/>
    <property type="evidence" value="ECO:0007669"/>
    <property type="project" value="InterPro"/>
</dbReference>
<reference evidence="2" key="2">
    <citation type="journal article" date="2021" name="PeerJ">
        <title>Extensive microbial diversity within the chicken gut microbiome revealed by metagenomics and culture.</title>
        <authorList>
            <person name="Gilroy R."/>
            <person name="Ravi A."/>
            <person name="Getino M."/>
            <person name="Pursley I."/>
            <person name="Horton D.L."/>
            <person name="Alikhan N.F."/>
            <person name="Baker D."/>
            <person name="Gharbi K."/>
            <person name="Hall N."/>
            <person name="Watson M."/>
            <person name="Adriaenssens E.M."/>
            <person name="Foster-Nyarko E."/>
            <person name="Jarju S."/>
            <person name="Secka A."/>
            <person name="Antonio M."/>
            <person name="Oren A."/>
            <person name="Chaudhuri R.R."/>
            <person name="La Ragione R."/>
            <person name="Hildebrand F."/>
            <person name="Pallen M.J."/>
        </authorList>
    </citation>
    <scope>NUCLEOTIDE SEQUENCE</scope>
    <source>
        <strain evidence="2">B3-4054</strain>
    </source>
</reference>
<dbReference type="Gene3D" id="3.30.420.10">
    <property type="entry name" value="Ribonuclease H-like superfamily/Ribonuclease H"/>
    <property type="match status" value="1"/>
</dbReference>
<dbReference type="SUPFAM" id="SSF53098">
    <property type="entry name" value="Ribonuclease H-like"/>
    <property type="match status" value="1"/>
</dbReference>
<dbReference type="Pfam" id="PF00929">
    <property type="entry name" value="RNase_T"/>
    <property type="match status" value="1"/>
</dbReference>
<dbReference type="InterPro" id="IPR012337">
    <property type="entry name" value="RNaseH-like_sf"/>
</dbReference>
<dbReference type="InterPro" id="IPR013520">
    <property type="entry name" value="Ribonucl_H"/>
</dbReference>
<protein>
    <submittedName>
        <fullName evidence="2">3'-5' exonuclease</fullName>
    </submittedName>
</protein>
<evidence type="ECO:0000259" key="1">
    <source>
        <dbReference type="SMART" id="SM00479"/>
    </source>
</evidence>
<evidence type="ECO:0000313" key="3">
    <source>
        <dbReference type="Proteomes" id="UP000823616"/>
    </source>
</evidence>
<dbReference type="GO" id="GO:0008408">
    <property type="term" value="F:3'-5' exonuclease activity"/>
    <property type="evidence" value="ECO:0007669"/>
    <property type="project" value="TreeGrafter"/>
</dbReference>
<keyword evidence="2" id="KW-0540">Nuclease</keyword>
<dbReference type="GO" id="GO:0006259">
    <property type="term" value="P:DNA metabolic process"/>
    <property type="evidence" value="ECO:0007669"/>
    <property type="project" value="UniProtKB-ARBA"/>
</dbReference>
<sequence length="167" mass="18612">MLDFVAIDFETASYSPHSACSVGLAEYRNGGKCRTFYSRIRPPQLYVRPDFTAIHGLTADDLRDAPSFDILWPEIRAFIGGLPLLAHNAAFDRSVLQATLAWYGIECPPYRFYCSLQAARRAWPEGRHALTVLAGRFGIVYDAHNALADAETCARIFLLAQQETDAP</sequence>
<accession>A0A9D9EPA7</accession>
<evidence type="ECO:0000313" key="2">
    <source>
        <dbReference type="EMBL" id="MBO8450578.1"/>
    </source>
</evidence>
<dbReference type="AlphaFoldDB" id="A0A9D9EPA7"/>
<dbReference type="Proteomes" id="UP000823616">
    <property type="component" value="Unassembled WGS sequence"/>
</dbReference>
<reference evidence="2" key="1">
    <citation type="submission" date="2020-10" db="EMBL/GenBank/DDBJ databases">
        <authorList>
            <person name="Gilroy R."/>
        </authorList>
    </citation>
    <scope>NUCLEOTIDE SEQUENCE</scope>
    <source>
        <strain evidence="2">B3-4054</strain>
    </source>
</reference>
<proteinExistence type="predicted"/>
<dbReference type="SMART" id="SM00479">
    <property type="entry name" value="EXOIII"/>
    <property type="match status" value="1"/>
</dbReference>
<gene>
    <name evidence="2" type="ORF">IAA96_05665</name>
</gene>
<dbReference type="PANTHER" id="PTHR30231:SF42">
    <property type="entry name" value="EXONUCLEASE"/>
    <property type="match status" value="1"/>
</dbReference>
<comment type="caution">
    <text evidence="2">The sequence shown here is derived from an EMBL/GenBank/DDBJ whole genome shotgun (WGS) entry which is preliminary data.</text>
</comment>
<keyword evidence="2" id="KW-0378">Hydrolase</keyword>
<feature type="domain" description="Exonuclease" evidence="1">
    <location>
        <begin position="3"/>
        <end position="166"/>
    </location>
</feature>
<dbReference type="CDD" id="cd06130">
    <property type="entry name" value="DNA_pol_III_epsilon_like"/>
    <property type="match status" value="1"/>
</dbReference>
<keyword evidence="2" id="KW-0269">Exonuclease</keyword>
<dbReference type="PANTHER" id="PTHR30231">
    <property type="entry name" value="DNA POLYMERASE III SUBUNIT EPSILON"/>
    <property type="match status" value="1"/>
</dbReference>
<dbReference type="InterPro" id="IPR036397">
    <property type="entry name" value="RNaseH_sf"/>
</dbReference>